<evidence type="ECO:0000313" key="2">
    <source>
        <dbReference type="EMBL" id="TWA87414.1"/>
    </source>
</evidence>
<dbReference type="AlphaFoldDB" id="A0A560CRC8"/>
<proteinExistence type="predicted"/>
<organism evidence="2 3">
    <name type="scientific">Azospirillum brasilense</name>
    <dbReference type="NCBI Taxonomy" id="192"/>
    <lineage>
        <taxon>Bacteria</taxon>
        <taxon>Pseudomonadati</taxon>
        <taxon>Pseudomonadota</taxon>
        <taxon>Alphaproteobacteria</taxon>
        <taxon>Rhodospirillales</taxon>
        <taxon>Azospirillaceae</taxon>
        <taxon>Azospirillum</taxon>
    </lineage>
</organism>
<reference evidence="2 3" key="1">
    <citation type="submission" date="2019-06" db="EMBL/GenBank/DDBJ databases">
        <title>Genomic Encyclopedia of Type Strains, Phase IV (KMG-V): Genome sequencing to study the core and pangenomes of soil and plant-associated prokaryotes.</title>
        <authorList>
            <person name="Whitman W."/>
        </authorList>
    </citation>
    <scope>NUCLEOTIDE SEQUENCE [LARGE SCALE GENOMIC DNA]</scope>
    <source>
        <strain evidence="2 3">BR 11650</strain>
    </source>
</reference>
<sequence length="33" mass="3736">MNKAQYRQRRIKKAGSEPSAAPDFTNRIDPEGC</sequence>
<comment type="caution">
    <text evidence="2">The sequence shown here is derived from an EMBL/GenBank/DDBJ whole genome shotgun (WGS) entry which is preliminary data.</text>
</comment>
<name>A0A560CRC8_AZOBR</name>
<gene>
    <name evidence="2" type="ORF">FBZ83_101276</name>
</gene>
<evidence type="ECO:0000256" key="1">
    <source>
        <dbReference type="SAM" id="MobiDB-lite"/>
    </source>
</evidence>
<accession>A0A560CRC8</accession>
<dbReference type="EMBL" id="VITH01000001">
    <property type="protein sequence ID" value="TWA87414.1"/>
    <property type="molecule type" value="Genomic_DNA"/>
</dbReference>
<feature type="compositionally biased region" description="Basic residues" evidence="1">
    <location>
        <begin position="1"/>
        <end position="13"/>
    </location>
</feature>
<feature type="region of interest" description="Disordered" evidence="1">
    <location>
        <begin position="1"/>
        <end position="33"/>
    </location>
</feature>
<evidence type="ECO:0000313" key="3">
    <source>
        <dbReference type="Proteomes" id="UP000318529"/>
    </source>
</evidence>
<dbReference type="Proteomes" id="UP000318529">
    <property type="component" value="Unassembled WGS sequence"/>
</dbReference>
<protein>
    <submittedName>
        <fullName evidence="2">Uncharacterized protein</fullName>
    </submittedName>
</protein>